<feature type="chain" id="PRO_5022758432" evidence="2">
    <location>
        <begin position="21"/>
        <end position="1264"/>
    </location>
</feature>
<dbReference type="RefSeq" id="WP_154920682.1">
    <property type="nucleotide sequence ID" value="NZ_VUOE01000003.1"/>
</dbReference>
<dbReference type="EMBL" id="VUOE01000003">
    <property type="protein sequence ID" value="KAA2215951.1"/>
    <property type="molecule type" value="Genomic_DNA"/>
</dbReference>
<keyword evidence="1" id="KW-0175">Coiled coil</keyword>
<dbReference type="Proteomes" id="UP000323188">
    <property type="component" value="Unassembled WGS sequence"/>
</dbReference>
<keyword evidence="2" id="KW-0732">Signal</keyword>
<feature type="signal peptide" evidence="2">
    <location>
        <begin position="1"/>
        <end position="20"/>
    </location>
</feature>
<feature type="coiled-coil region" evidence="1">
    <location>
        <begin position="1218"/>
        <end position="1259"/>
    </location>
</feature>
<organism evidence="3 4">
    <name type="scientific">Maribacter flavus</name>
    <dbReference type="NCBI Taxonomy" id="1658664"/>
    <lineage>
        <taxon>Bacteria</taxon>
        <taxon>Pseudomonadati</taxon>
        <taxon>Bacteroidota</taxon>
        <taxon>Flavobacteriia</taxon>
        <taxon>Flavobacteriales</taxon>
        <taxon>Flavobacteriaceae</taxon>
        <taxon>Maribacter</taxon>
    </lineage>
</organism>
<evidence type="ECO:0000313" key="4">
    <source>
        <dbReference type="Proteomes" id="UP000323188"/>
    </source>
</evidence>
<gene>
    <name evidence="3" type="ORF">F0361_17335</name>
</gene>
<comment type="caution">
    <text evidence="3">The sequence shown here is derived from an EMBL/GenBank/DDBJ whole genome shotgun (WGS) entry which is preliminary data.</text>
</comment>
<sequence length="1264" mass="132153">MKRLSILSLVLSMIASVAMAQIKIGDNPQTLDPSSLLELESNSRVLVISKVSTAQMEAIAPQRGGMVYNTDTECVHYFNGAQWVNLCDAVSFTITNDPIENLRSTIAITQTQGNYNLEVATNSIRTEQIADGGINGVDIQDNSIGRNKLGDAAVGPDELATESVDSDAIIDGTILPRDIGSSLPNHVLATDINGTVLWQDQNDVYELSFDKDTNTLAIVPATGLGSNSINLEALVGSDDQTLTLTPDNRLQIENGNEIDLSFFNNAGTDNQTISTDDTPGNIAILNGNEITLNVNDADAEPDNELQNINEVLADGNDAGGLLIKNIGTPVDDQDAVTKAYVDGAITGVGGNIVSTQPGNLIVNNAGAFYADPDNDSTNEIQDLELTTDILTITNNAAATPIDLSPYLDNTDDQNASGVEVTATPTNYTAGTPDVEAHLAGIDAALAGGGGSTELADQITITGDGTLGNEFTVGTIGSAQITNGTILLEDINQNGAADGQIIKWDATANAGTGAWIVAEDRTDGTGVPVLTNGTILIGDVTDLPQERVLNGDISMDNTGLATIAVDAVTSAEIADLSIATEDLADNSVTIEKIAEGLDGQILTTDGTDVIWADNTLTISNLATDDLTQDNEDRIYNFGANALTFIGTGTIGISQNPAFNASAALHVDGTTLSNGFATASPLGFYLNGDLDTGLHFDEFTPDLVSLTAGNIRALTVTNTAGTTNVLVPERLQLGGLVADNTNAIGTNGQVLTSTGTGVAWQDVPGSLTGITGSIFFADATGAPTENNVQLFWDTANNYLGVGTNTPDRKLDVEGEIRGNQFSSTGGTEAEPAYSFSTGDDANTGMFRPAADEIGFSVGGEEALRIEEDGGNTNVTIFQSLTLDNLLLDKDGDAGTPGQILSSTGTQTDWIDAPAVGAADWSTLTGIPANLDLDVNDDFDGEWASLANRPAGLDDGDDDTVYTAGAGITISGTNEISFDGGTIAVDWTNLTGIPADLDLDVNDDFDGEWASLANRPAGLDDGDDDTVYTAGAGITISGTNEISFDGGTIAVDWTNLTGIPVDLDLDVNDDFDGEWASLANRPAGLDDGDDDTVYTAGAGITISGTNEIGFDGGAIPAGSIPGSAVIPDFGGQNIITGGTISSTGNIITDGDFVDTTPDYVFQKYFTGTSPLNEGYTFKSLSEIEQFVKQNKHLPGVQSAKEIKAQGFWNLGEASRINLEKIEELFLHTIEQEKKIEALQEENLELSKELEALKTQVETIKKMLSKKE</sequence>
<protein>
    <submittedName>
        <fullName evidence="3">BZIP transcription factor</fullName>
    </submittedName>
</protein>
<proteinExistence type="predicted"/>
<evidence type="ECO:0000313" key="3">
    <source>
        <dbReference type="EMBL" id="KAA2215951.1"/>
    </source>
</evidence>
<accession>A0A5B2TN06</accession>
<evidence type="ECO:0000256" key="2">
    <source>
        <dbReference type="SAM" id="SignalP"/>
    </source>
</evidence>
<evidence type="ECO:0000256" key="1">
    <source>
        <dbReference type="SAM" id="Coils"/>
    </source>
</evidence>
<name>A0A5B2TN06_9FLAO</name>
<reference evidence="3 4" key="1">
    <citation type="submission" date="2019-09" db="EMBL/GenBank/DDBJ databases">
        <authorList>
            <person name="Khan S.A."/>
            <person name="Jeon C.O."/>
            <person name="Chun B.H."/>
            <person name="Jeong S.E."/>
        </authorList>
    </citation>
    <scope>NUCLEOTIDE SEQUENCE [LARGE SCALE GENOMIC DNA]</scope>
    <source>
        <strain evidence="3 4">KCTC 42508</strain>
    </source>
</reference>
<dbReference type="AlphaFoldDB" id="A0A5B2TN06"/>